<proteinExistence type="predicted"/>
<dbReference type="InterPro" id="IPR044861">
    <property type="entry name" value="IPNS-like_FE2OG_OXY"/>
</dbReference>
<dbReference type="Gene3D" id="2.60.120.330">
    <property type="entry name" value="B-lactam Antibiotic, Isopenicillin N Synthase, Chain"/>
    <property type="match status" value="1"/>
</dbReference>
<reference evidence="3" key="2">
    <citation type="submission" date="2025-08" db="UniProtKB">
        <authorList>
            <consortium name="RefSeq"/>
        </authorList>
    </citation>
    <scope>IDENTIFICATION</scope>
    <source>
        <tissue evidence="3">Leaf</tissue>
    </source>
</reference>
<keyword evidence="2" id="KW-1185">Reference proteome</keyword>
<reference evidence="2" key="1">
    <citation type="journal article" date="2021" name="Nat. Commun.">
        <title>Genomic analyses provide insights into spinach domestication and the genetic basis of agronomic traits.</title>
        <authorList>
            <person name="Cai X."/>
            <person name="Sun X."/>
            <person name="Xu C."/>
            <person name="Sun H."/>
            <person name="Wang X."/>
            <person name="Ge C."/>
            <person name="Zhang Z."/>
            <person name="Wang Q."/>
            <person name="Fei Z."/>
            <person name="Jiao C."/>
            <person name="Wang Q."/>
        </authorList>
    </citation>
    <scope>NUCLEOTIDE SEQUENCE [LARGE SCALE GENOMIC DNA]</scope>
    <source>
        <strain evidence="2">cv. Varoflay</strain>
    </source>
</reference>
<dbReference type="GeneID" id="130472011"/>
<sequence length="93" mass="11217">MNVQRPNVFMVSELQVWSNDKYESVEHRVKVNPEKERLSIPFFFNPSHYVMVKPLNELIDKQNPAKYREYNYGKFYATRRLSSDFKKLNVENV</sequence>
<evidence type="ECO:0000259" key="1">
    <source>
        <dbReference type="Pfam" id="PF03171"/>
    </source>
</evidence>
<dbReference type="Pfam" id="PF03171">
    <property type="entry name" value="2OG-FeII_Oxy"/>
    <property type="match status" value="1"/>
</dbReference>
<evidence type="ECO:0000313" key="3">
    <source>
        <dbReference type="RefSeq" id="XP_056698392.1"/>
    </source>
</evidence>
<protein>
    <submittedName>
        <fullName evidence="3">Jasmonate-induced oxygenase 3-like</fullName>
    </submittedName>
</protein>
<evidence type="ECO:0000313" key="2">
    <source>
        <dbReference type="Proteomes" id="UP000813463"/>
    </source>
</evidence>
<dbReference type="RefSeq" id="XP_056698392.1">
    <property type="nucleotide sequence ID" value="XM_056842414.1"/>
</dbReference>
<dbReference type="Proteomes" id="UP000813463">
    <property type="component" value="Chromosome 4"/>
</dbReference>
<gene>
    <name evidence="3" type="primary">LOC130472011</name>
</gene>
<dbReference type="InterPro" id="IPR027443">
    <property type="entry name" value="IPNS-like_sf"/>
</dbReference>
<dbReference type="SUPFAM" id="SSF51197">
    <property type="entry name" value="Clavaminate synthase-like"/>
    <property type="match status" value="1"/>
</dbReference>
<feature type="domain" description="Isopenicillin N synthase-like Fe(2+) 2OG dioxygenase" evidence="1">
    <location>
        <begin position="13"/>
        <end position="46"/>
    </location>
</feature>
<organism evidence="2 3">
    <name type="scientific">Spinacia oleracea</name>
    <name type="common">Spinach</name>
    <dbReference type="NCBI Taxonomy" id="3562"/>
    <lineage>
        <taxon>Eukaryota</taxon>
        <taxon>Viridiplantae</taxon>
        <taxon>Streptophyta</taxon>
        <taxon>Embryophyta</taxon>
        <taxon>Tracheophyta</taxon>
        <taxon>Spermatophyta</taxon>
        <taxon>Magnoliopsida</taxon>
        <taxon>eudicotyledons</taxon>
        <taxon>Gunneridae</taxon>
        <taxon>Pentapetalae</taxon>
        <taxon>Caryophyllales</taxon>
        <taxon>Chenopodiaceae</taxon>
        <taxon>Chenopodioideae</taxon>
        <taxon>Anserineae</taxon>
        <taxon>Spinacia</taxon>
    </lineage>
</organism>
<name>A0ABM3RRY9_SPIOL</name>
<dbReference type="PANTHER" id="PTHR47990">
    <property type="entry name" value="2-OXOGLUTARATE (2OG) AND FE(II)-DEPENDENT OXYGENASE SUPERFAMILY PROTEIN-RELATED"/>
    <property type="match status" value="1"/>
</dbReference>
<accession>A0ABM3RRY9</accession>
<dbReference type="InterPro" id="IPR050231">
    <property type="entry name" value="Iron_ascorbate_oxido_reductase"/>
</dbReference>